<protein>
    <submittedName>
        <fullName evidence="1">Uncharacterized protein</fullName>
    </submittedName>
</protein>
<proteinExistence type="predicted"/>
<feature type="non-terminal residue" evidence="1">
    <location>
        <position position="1"/>
    </location>
</feature>
<gene>
    <name evidence="1" type="primary">Nfu_g_1_021404</name>
</gene>
<accession>A0A1A7WYD7</accession>
<organism evidence="1">
    <name type="scientific">Iconisemion striatum</name>
    <dbReference type="NCBI Taxonomy" id="60296"/>
    <lineage>
        <taxon>Eukaryota</taxon>
        <taxon>Metazoa</taxon>
        <taxon>Chordata</taxon>
        <taxon>Craniata</taxon>
        <taxon>Vertebrata</taxon>
        <taxon>Euteleostomi</taxon>
        <taxon>Actinopterygii</taxon>
        <taxon>Neopterygii</taxon>
        <taxon>Teleostei</taxon>
        <taxon>Neoteleostei</taxon>
        <taxon>Acanthomorphata</taxon>
        <taxon>Ovalentaria</taxon>
        <taxon>Atherinomorphae</taxon>
        <taxon>Cyprinodontiformes</taxon>
        <taxon>Nothobranchiidae</taxon>
        <taxon>Iconisemion</taxon>
    </lineage>
</organism>
<evidence type="ECO:0000313" key="1">
    <source>
        <dbReference type="EMBL" id="SBP10726.1"/>
    </source>
</evidence>
<reference evidence="1" key="2">
    <citation type="submission" date="2016-06" db="EMBL/GenBank/DDBJ databases">
        <title>The genome of a short-lived fish provides insights into sex chromosome evolution and the genetic control of aging.</title>
        <authorList>
            <person name="Reichwald K."/>
            <person name="Felder M."/>
            <person name="Petzold A."/>
            <person name="Koch P."/>
            <person name="Groth M."/>
            <person name="Platzer M."/>
        </authorList>
    </citation>
    <scope>NUCLEOTIDE SEQUENCE</scope>
    <source>
        <tissue evidence="1">Brain</tissue>
    </source>
</reference>
<name>A0A1A7WYD7_9TELE</name>
<reference evidence="1" key="1">
    <citation type="submission" date="2016-05" db="EMBL/GenBank/DDBJ databases">
        <authorList>
            <person name="Lavstsen T."/>
            <person name="Jespersen J.S."/>
        </authorList>
    </citation>
    <scope>NUCLEOTIDE SEQUENCE</scope>
    <source>
        <tissue evidence="1">Brain</tissue>
    </source>
</reference>
<dbReference type="EMBL" id="HADW01009326">
    <property type="protein sequence ID" value="SBP10726.1"/>
    <property type="molecule type" value="Transcribed_RNA"/>
</dbReference>
<sequence length="55" mass="6302">IVPSWIFSSLTSTLNSSEPLRRNLHALLSSRLQRNELPMNRLKDHLTSLLGLEVF</sequence>
<dbReference type="AlphaFoldDB" id="A0A1A7WYD7"/>